<feature type="compositionally biased region" description="Basic and acidic residues" evidence="1">
    <location>
        <begin position="63"/>
        <end position="86"/>
    </location>
</feature>
<keyword evidence="2" id="KW-0472">Membrane</keyword>
<evidence type="ECO:0000313" key="4">
    <source>
        <dbReference type="EMBL" id="CCM62166.1"/>
    </source>
</evidence>
<dbReference type="HOGENOM" id="CLU_1010786_0_0_11"/>
<evidence type="ECO:0000256" key="2">
    <source>
        <dbReference type="SAM" id="Phobius"/>
    </source>
</evidence>
<dbReference type="InterPro" id="IPR008979">
    <property type="entry name" value="Galactose-bd-like_sf"/>
</dbReference>
<feature type="region of interest" description="Disordered" evidence="1">
    <location>
        <begin position="50"/>
        <end position="159"/>
    </location>
</feature>
<dbReference type="Pfam" id="PF25302">
    <property type="entry name" value="NADase_transloc"/>
    <property type="match status" value="1"/>
</dbReference>
<dbReference type="InterPro" id="IPR057561">
    <property type="entry name" value="NADase_transloc"/>
</dbReference>
<accession>R4YYV6</accession>
<dbReference type="AlphaFoldDB" id="R4YYV6"/>
<evidence type="ECO:0000256" key="1">
    <source>
        <dbReference type="SAM" id="MobiDB-lite"/>
    </source>
</evidence>
<evidence type="ECO:0000313" key="5">
    <source>
        <dbReference type="Proteomes" id="UP000018291"/>
    </source>
</evidence>
<dbReference type="NCBIfam" id="NF047619">
    <property type="entry name" value="NADase_discoid"/>
    <property type="match status" value="1"/>
</dbReference>
<organism evidence="4 5">
    <name type="scientific">Candidatus Neomicrothrix parvicella RN1</name>
    <dbReference type="NCBI Taxonomy" id="1229780"/>
    <lineage>
        <taxon>Bacteria</taxon>
        <taxon>Bacillati</taxon>
        <taxon>Actinomycetota</taxon>
        <taxon>Acidimicrobiia</taxon>
        <taxon>Acidimicrobiales</taxon>
        <taxon>Microthrixaceae</taxon>
        <taxon>Candidatus Neomicrothrix</taxon>
    </lineage>
</organism>
<feature type="transmembrane region" description="Helical" evidence="2">
    <location>
        <begin position="24"/>
        <end position="47"/>
    </location>
</feature>
<keyword evidence="5" id="KW-1185">Reference proteome</keyword>
<keyword evidence="2" id="KW-1133">Transmembrane helix</keyword>
<sequence>MTDIYTTQPAAAPPPPPGNSDNRLNLLIGSALVFLVIALGVLGWVVIQGGGDGGSQVATADTNETRKDRRGKDTDKPSKDQDRSGDADSSVNEDGDDQVTLPDSDSTAPTAADGGGSGAVSSTASGTGGAGVTPLGTSPITPTAVNPSNTRDSVNLTCTDQPLSYGANQLIDGDPQTGWGASKHDGSGEFVQFELGGTKQLSTVGITPGYLRVAERSAAGCSIVSAFPYNRFINSVRWEFSDGSSVEQGFENIDEMQSVDVDKQTSFVRMVILSTTRPAGADDDTVISEAQFTGTP</sequence>
<dbReference type="RefSeq" id="WP_012223337.1">
    <property type="nucleotide sequence ID" value="NZ_HG422565.1"/>
</dbReference>
<dbReference type="SUPFAM" id="SSF49785">
    <property type="entry name" value="Galactose-binding domain-like"/>
    <property type="match status" value="1"/>
</dbReference>
<comment type="caution">
    <text evidence="4">The sequence shown here is derived from an EMBL/GenBank/DDBJ whole genome shotgun (WGS) entry which is preliminary data.</text>
</comment>
<dbReference type="STRING" id="1229780.BN381_100053"/>
<protein>
    <recommendedName>
        <fullName evidence="3">NAD glycohydrolase translocation F5/8 type C domain-containing protein</fullName>
    </recommendedName>
</protein>
<dbReference type="Gene3D" id="2.60.120.260">
    <property type="entry name" value="Galactose-binding domain-like"/>
    <property type="match status" value="1"/>
</dbReference>
<feature type="compositionally biased region" description="Polar residues" evidence="1">
    <location>
        <begin position="135"/>
        <end position="159"/>
    </location>
</feature>
<feature type="domain" description="NAD glycohydrolase translocation F5/8 type C" evidence="3">
    <location>
        <begin position="152"/>
        <end position="292"/>
    </location>
</feature>
<dbReference type="Proteomes" id="UP000018291">
    <property type="component" value="Unassembled WGS sequence"/>
</dbReference>
<name>R4YYV6_9ACTN</name>
<evidence type="ECO:0000259" key="3">
    <source>
        <dbReference type="Pfam" id="PF25302"/>
    </source>
</evidence>
<proteinExistence type="predicted"/>
<gene>
    <name evidence="4" type="ORF">BN381_100053</name>
</gene>
<keyword evidence="2" id="KW-0812">Transmembrane</keyword>
<dbReference type="EMBL" id="CANL01000002">
    <property type="protein sequence ID" value="CCM62166.1"/>
    <property type="molecule type" value="Genomic_DNA"/>
</dbReference>
<reference evidence="4 5" key="1">
    <citation type="journal article" date="2013" name="ISME J.">
        <title>Metabolic model for the filamentous 'Candidatus Microthrix parvicella' based on genomic and metagenomic analyses.</title>
        <authorList>
            <person name="Jon McIlroy S."/>
            <person name="Kristiansen R."/>
            <person name="Albertsen M."/>
            <person name="Michael Karst S."/>
            <person name="Rossetti S."/>
            <person name="Lund Nielsen J."/>
            <person name="Tandoi V."/>
            <person name="James Seviour R."/>
            <person name="Nielsen P.H."/>
        </authorList>
    </citation>
    <scope>NUCLEOTIDE SEQUENCE [LARGE SCALE GENOMIC DNA]</scope>
    <source>
        <strain evidence="4 5">RN1</strain>
    </source>
</reference>